<evidence type="ECO:0000256" key="1">
    <source>
        <dbReference type="SAM" id="Phobius"/>
    </source>
</evidence>
<evidence type="ECO:0000313" key="3">
    <source>
        <dbReference type="Proteomes" id="UP000614811"/>
    </source>
</evidence>
<dbReference type="PROSITE" id="PS51365">
    <property type="entry name" value="RENAL_DIPEPTIDASE_2"/>
    <property type="match status" value="1"/>
</dbReference>
<proteinExistence type="predicted"/>
<feature type="transmembrane region" description="Helical" evidence="1">
    <location>
        <begin position="7"/>
        <end position="26"/>
    </location>
</feature>
<dbReference type="Gene3D" id="3.20.20.140">
    <property type="entry name" value="Metal-dependent hydrolases"/>
    <property type="match status" value="1"/>
</dbReference>
<accession>A0A918S3G3</accession>
<dbReference type="PANTHER" id="PTHR10443:SF12">
    <property type="entry name" value="DIPEPTIDASE"/>
    <property type="match status" value="1"/>
</dbReference>
<dbReference type="Proteomes" id="UP000614811">
    <property type="component" value="Unassembled WGS sequence"/>
</dbReference>
<gene>
    <name evidence="2" type="ORF">GCM10008090_31840</name>
</gene>
<dbReference type="CDD" id="cd01301">
    <property type="entry name" value="rDP_like"/>
    <property type="match status" value="1"/>
</dbReference>
<keyword evidence="1" id="KW-0812">Transmembrane</keyword>
<comment type="caution">
    <text evidence="2">The sequence shown here is derived from an EMBL/GenBank/DDBJ whole genome shotgun (WGS) entry which is preliminary data.</text>
</comment>
<dbReference type="InterPro" id="IPR008257">
    <property type="entry name" value="Pept_M19"/>
</dbReference>
<reference evidence="2" key="1">
    <citation type="journal article" date="2014" name="Int. J. Syst. Evol. Microbiol.">
        <title>Complete genome sequence of Corynebacterium casei LMG S-19264T (=DSM 44701T), isolated from a smear-ripened cheese.</title>
        <authorList>
            <consortium name="US DOE Joint Genome Institute (JGI-PGF)"/>
            <person name="Walter F."/>
            <person name="Albersmeier A."/>
            <person name="Kalinowski J."/>
            <person name="Ruckert C."/>
        </authorList>
    </citation>
    <scope>NUCLEOTIDE SEQUENCE</scope>
    <source>
        <strain evidence="2">KCTC 12711</strain>
    </source>
</reference>
<dbReference type="GO" id="GO:0006508">
    <property type="term" value="P:proteolysis"/>
    <property type="evidence" value="ECO:0007669"/>
    <property type="project" value="InterPro"/>
</dbReference>
<protein>
    <submittedName>
        <fullName evidence="2">Dipeptidase</fullName>
    </submittedName>
</protein>
<keyword evidence="1" id="KW-1133">Transmembrane helix</keyword>
<reference evidence="2" key="2">
    <citation type="submission" date="2020-09" db="EMBL/GenBank/DDBJ databases">
        <authorList>
            <person name="Sun Q."/>
            <person name="Kim S."/>
        </authorList>
    </citation>
    <scope>NUCLEOTIDE SEQUENCE</scope>
    <source>
        <strain evidence="2">KCTC 12711</strain>
    </source>
</reference>
<keyword evidence="1" id="KW-0472">Membrane</keyword>
<keyword evidence="3" id="KW-1185">Reference proteome</keyword>
<dbReference type="RefSeq" id="WP_189402703.1">
    <property type="nucleotide sequence ID" value="NZ_BMXA01000008.1"/>
</dbReference>
<dbReference type="EMBL" id="BMXA01000008">
    <property type="protein sequence ID" value="GHA19763.1"/>
    <property type="molecule type" value="Genomic_DNA"/>
</dbReference>
<dbReference type="SUPFAM" id="SSF51556">
    <property type="entry name" value="Metallo-dependent hydrolases"/>
    <property type="match status" value="1"/>
</dbReference>
<evidence type="ECO:0000313" key="2">
    <source>
        <dbReference type="EMBL" id="GHA19763.1"/>
    </source>
</evidence>
<name>A0A918S3G3_9GAMM</name>
<dbReference type="Pfam" id="PF01244">
    <property type="entry name" value="Peptidase_M19"/>
    <property type="match status" value="1"/>
</dbReference>
<dbReference type="AlphaFoldDB" id="A0A918S3G3"/>
<organism evidence="2 3">
    <name type="scientific">Arenicella chitinivorans</name>
    <dbReference type="NCBI Taxonomy" id="1329800"/>
    <lineage>
        <taxon>Bacteria</taxon>
        <taxon>Pseudomonadati</taxon>
        <taxon>Pseudomonadota</taxon>
        <taxon>Gammaproteobacteria</taxon>
        <taxon>Arenicellales</taxon>
        <taxon>Arenicellaceae</taxon>
        <taxon>Arenicella</taxon>
    </lineage>
</organism>
<sequence length="392" mass="43029">MARRRTLVKAVLGLILILAVGFFGFAPKIVDKRLNEVAKLNHAPVSEQAERLHAELLIGDWHADSLLWQRRLEDHHDYGHVDIPRLQAGNVGLQMFTTVTKSPKGLNIHKNDADAHDDITSLALTQRWPVRTWNSLFERARYQSQRLRETVAANPDDIMLIRSQAELQTFLSRRATQPKLIGALLGTEGSHALDGDLENVQRLFDDGFRMMSLHHFFDNRLGGSLHGVVAAGLTDFGRDVVAKIEALGIVLDVSHSSETVVRDVLAMAQRPLVVSHTGFKGHCNTERNIADDLMQQIAQKGGLIAVGYWRAAVCGVTPDAVADAIVYGVNLVGENHVALGSDFDGSVMTGFDASELVALTDALLSKGLNEAQVRLVMGGNMAAFLARYLPER</sequence>
<dbReference type="GO" id="GO:0070573">
    <property type="term" value="F:metallodipeptidase activity"/>
    <property type="evidence" value="ECO:0007669"/>
    <property type="project" value="InterPro"/>
</dbReference>
<dbReference type="PANTHER" id="PTHR10443">
    <property type="entry name" value="MICROSOMAL DIPEPTIDASE"/>
    <property type="match status" value="1"/>
</dbReference>
<dbReference type="InterPro" id="IPR032466">
    <property type="entry name" value="Metal_Hydrolase"/>
</dbReference>